<dbReference type="PANTHER" id="PTHR46072:SF4">
    <property type="entry name" value="AMIDASE C550.07-RELATED"/>
    <property type="match status" value="1"/>
</dbReference>
<dbReference type="EMBL" id="JADCTT010000012">
    <property type="protein sequence ID" value="KAF9746124.1"/>
    <property type="molecule type" value="Genomic_DNA"/>
</dbReference>
<organism evidence="7 8">
    <name type="scientific">Bionectria ochroleuca</name>
    <name type="common">Gliocladium roseum</name>
    <dbReference type="NCBI Taxonomy" id="29856"/>
    <lineage>
        <taxon>Eukaryota</taxon>
        <taxon>Fungi</taxon>
        <taxon>Dikarya</taxon>
        <taxon>Ascomycota</taxon>
        <taxon>Pezizomycotina</taxon>
        <taxon>Sordariomycetes</taxon>
        <taxon>Hypocreomycetidae</taxon>
        <taxon>Hypocreales</taxon>
        <taxon>Bionectriaceae</taxon>
        <taxon>Clonostachys</taxon>
    </lineage>
</organism>
<dbReference type="Pfam" id="PF11951">
    <property type="entry name" value="Fungal_trans_2"/>
    <property type="match status" value="1"/>
</dbReference>
<evidence type="ECO:0000313" key="8">
    <source>
        <dbReference type="Proteomes" id="UP000616885"/>
    </source>
</evidence>
<dbReference type="PANTHER" id="PTHR46072">
    <property type="entry name" value="AMIDASE-RELATED-RELATED"/>
    <property type="match status" value="1"/>
</dbReference>
<dbReference type="AlphaFoldDB" id="A0A8H7K9L4"/>
<keyword evidence="5" id="KW-0539">Nucleus</keyword>
<dbReference type="EC" id="3.5.1.4" evidence="3"/>
<name>A0A8H7K9L4_BIOOC</name>
<dbReference type="SUPFAM" id="SSF75304">
    <property type="entry name" value="Amidase signature (AS) enzymes"/>
    <property type="match status" value="1"/>
</dbReference>
<dbReference type="InterPro" id="IPR020556">
    <property type="entry name" value="Amidase_CS"/>
</dbReference>
<sequence>MISPEWEAKAENCRKILRDSLNPAWLLAAEDLPPADQLNVTTFIDKCALLTPREHTITNSNGVDLVARMQEGTLTAVETVTAFLKRAHIAHQLTNFATEFMVDDALKAAAELDAHYKSTGKVKGPLHGLPISTKEHIGFKDRICHSAFVALSDNVATEDALLVQLAKQAGAVFHVRTNEPQSVMHFDCSNEIYGTTVNPHNRKLTCGGSSGGEGASLGMRCAALGLGTDLGGSVRVPAAFCGAYGFRTTALRNPYKGICLPGAGQETIRCVICPLANSMADLDLFQASIMAMEPWELETSLVPLPWKKVQPYSPPAITIGVIWDDGMVHPHPPVLRALKLAVDRLKQAGMKVVDFDPYDHQEGWDIISTSYFPDGARAQKDLLNASGEPIAELTSWIFSKSRPESLSVTENWALNVPWTHEGAGVDFLLTPAYIGCASELGTAQYIHYTSIWNMLDFPSITFPSGVKVDPSIDPVDANYVPRSAEDEREYKKYAPEICVGAPIALQVVGKHFRDEETVAATALISQLVQGLGANLSDSDKSNASPNYAESVTDTCRKGLLSPALHSETLTIWPDTEVELIYHYLNLFLPALLVPNVGTKFLSEYQIDLVRLVQSSNTVRFAVLASCATNKSMLSGDIRYKKLALQYYSEAVKAVNQYLTELEANEVPTNALIVSVIHLYTFNLWGPGTAADAQRHIEGAIELLTVRYKHRSPPLSMEKPFERVLVESVLYQAFLLAMRRPFAPDYHIDSRFLQNTKLMLGCTEEEDLASNDDSPILGAPLRLYCLILRIIQFSAETPCSADLNKAKPDLEYWESLVLQEDTGASTTPPNTTFASDVVTLYVMAASLLFQWVLYHCGCLDIGESSPHLSSDECDGITNSDPRSMPGWQLRHALSMLRRATRFETWARCYLGAWPMLMFGYAAKASEDVDLIERLLLEQLPHNCIALSLSYYYRPTITASPTRAPGLLVLFAWIGAGPSAVAKYVRDYQDTYPTAQILLLRSLLMHFLSPPTTITPNIQPALPLIRAVVATSVQQSRPEILLHVFSNGGSAMLGKLRNAYGTNFPAHVTIFDSCPGIKNFTTDMIAVTSSMSPLVKVIAYLFSRS</sequence>
<dbReference type="Pfam" id="PF01425">
    <property type="entry name" value="Amidase"/>
    <property type="match status" value="1"/>
</dbReference>
<dbReference type="Pfam" id="PF05705">
    <property type="entry name" value="DUF829"/>
    <property type="match status" value="1"/>
</dbReference>
<evidence type="ECO:0000256" key="1">
    <source>
        <dbReference type="ARBA" id="ARBA00001311"/>
    </source>
</evidence>
<evidence type="ECO:0000256" key="2">
    <source>
        <dbReference type="ARBA" id="ARBA00009199"/>
    </source>
</evidence>
<dbReference type="InterPro" id="IPR036928">
    <property type="entry name" value="AS_sf"/>
</dbReference>
<keyword evidence="4" id="KW-0378">Hydrolase</keyword>
<evidence type="ECO:0000256" key="5">
    <source>
        <dbReference type="ARBA" id="ARBA00023242"/>
    </source>
</evidence>
<dbReference type="Gene3D" id="3.90.1300.10">
    <property type="entry name" value="Amidase signature (AS) domain"/>
    <property type="match status" value="1"/>
</dbReference>
<comment type="catalytic activity">
    <reaction evidence="1">
        <text>a monocarboxylic acid amide + H2O = a monocarboxylate + NH4(+)</text>
        <dbReference type="Rhea" id="RHEA:12020"/>
        <dbReference type="ChEBI" id="CHEBI:15377"/>
        <dbReference type="ChEBI" id="CHEBI:28938"/>
        <dbReference type="ChEBI" id="CHEBI:35757"/>
        <dbReference type="ChEBI" id="CHEBI:83628"/>
        <dbReference type="EC" id="3.5.1.4"/>
    </reaction>
</comment>
<evidence type="ECO:0000256" key="4">
    <source>
        <dbReference type="ARBA" id="ARBA00022801"/>
    </source>
</evidence>
<dbReference type="Proteomes" id="UP000616885">
    <property type="component" value="Unassembled WGS sequence"/>
</dbReference>
<evidence type="ECO:0000256" key="3">
    <source>
        <dbReference type="ARBA" id="ARBA00012922"/>
    </source>
</evidence>
<evidence type="ECO:0000313" key="7">
    <source>
        <dbReference type="EMBL" id="KAF9746124.1"/>
    </source>
</evidence>
<comment type="caution">
    <text evidence="7">The sequence shown here is derived from an EMBL/GenBank/DDBJ whole genome shotgun (WGS) entry which is preliminary data.</text>
</comment>
<dbReference type="InterPro" id="IPR008547">
    <property type="entry name" value="DUF829_TMEM53"/>
</dbReference>
<accession>A0A8H7K9L4</accession>
<gene>
    <name evidence="7" type="ORF">IM811_004425</name>
</gene>
<dbReference type="InterPro" id="IPR023631">
    <property type="entry name" value="Amidase_dom"/>
</dbReference>
<evidence type="ECO:0000259" key="6">
    <source>
        <dbReference type="Pfam" id="PF01425"/>
    </source>
</evidence>
<feature type="domain" description="Amidase" evidence="6">
    <location>
        <begin position="78"/>
        <end position="517"/>
    </location>
</feature>
<proteinExistence type="inferred from homology"/>
<protein>
    <recommendedName>
        <fullName evidence="3">amidase</fullName>
        <ecNumber evidence="3">3.5.1.4</ecNumber>
    </recommendedName>
</protein>
<reference evidence="7" key="1">
    <citation type="submission" date="2020-10" db="EMBL/GenBank/DDBJ databases">
        <title>High-Quality Genome Resource of Clonostachys rosea strain S41 by Oxford Nanopore Long-Read Sequencing.</title>
        <authorList>
            <person name="Wang H."/>
        </authorList>
    </citation>
    <scope>NUCLEOTIDE SEQUENCE</scope>
    <source>
        <strain evidence="7">S41</strain>
    </source>
</reference>
<dbReference type="PROSITE" id="PS00571">
    <property type="entry name" value="AMIDASES"/>
    <property type="match status" value="1"/>
</dbReference>
<comment type="similarity">
    <text evidence="2">Belongs to the amidase family.</text>
</comment>
<dbReference type="GO" id="GO:0004040">
    <property type="term" value="F:amidase activity"/>
    <property type="evidence" value="ECO:0007669"/>
    <property type="project" value="UniProtKB-EC"/>
</dbReference>
<dbReference type="InterPro" id="IPR021858">
    <property type="entry name" value="Fun_TF"/>
</dbReference>